<sequence length="136" mass="15920">MKKRLVLFITFIVILLTVGCSSAVTPKLHGFYQSDQINGHFIQLSFQIDDNTFVEYIDNIEVNKGTYENLKDNTYELKGNKRKLEIKLEQNNSFNLNIHKINNGNIIEMKKIDDIPTYFKQQFSDKEKEDVKDLLN</sequence>
<accession>A0ABZ2ETX6</accession>
<dbReference type="RefSeq" id="WP_018589573.1">
    <property type="nucleotide sequence ID" value="NZ_CP117523.1"/>
</dbReference>
<organism evidence="1 2">
    <name type="scientific">Terrisporobacter glycolicus ATCC 14880 = DSM 1288</name>
    <dbReference type="NCBI Taxonomy" id="1121315"/>
    <lineage>
        <taxon>Bacteria</taxon>
        <taxon>Bacillati</taxon>
        <taxon>Bacillota</taxon>
        <taxon>Clostridia</taxon>
        <taxon>Peptostreptococcales</taxon>
        <taxon>Peptostreptococcaceae</taxon>
        <taxon>Terrisporobacter</taxon>
    </lineage>
</organism>
<reference evidence="1 2" key="1">
    <citation type="journal article" date="2023" name="PLoS ONE">
        <title>Genome-based metabolic and phylogenomic analysis of three Terrisporobacter species.</title>
        <authorList>
            <person name="Boer T."/>
            <person name="Bengelsdorf F.R."/>
            <person name="Bomeke M."/>
            <person name="Daniel R."/>
            <person name="Poehlein A."/>
        </authorList>
    </citation>
    <scope>NUCLEOTIDE SEQUENCE [LARGE SCALE GENOMIC DNA]</scope>
    <source>
        <strain evidence="1 2">DSM 1288</strain>
    </source>
</reference>
<evidence type="ECO:0000313" key="2">
    <source>
        <dbReference type="Proteomes" id="UP001348492"/>
    </source>
</evidence>
<gene>
    <name evidence="1" type="ORF">TEGL_15240</name>
</gene>
<proteinExistence type="predicted"/>
<protein>
    <recommendedName>
        <fullName evidence="3">DUF4825 domain-containing protein</fullName>
    </recommendedName>
</protein>
<dbReference type="EMBL" id="CP117523">
    <property type="protein sequence ID" value="WWD83118.1"/>
    <property type="molecule type" value="Genomic_DNA"/>
</dbReference>
<evidence type="ECO:0000313" key="1">
    <source>
        <dbReference type="EMBL" id="WWD83118.1"/>
    </source>
</evidence>
<evidence type="ECO:0008006" key="3">
    <source>
        <dbReference type="Google" id="ProtNLM"/>
    </source>
</evidence>
<dbReference type="PROSITE" id="PS51257">
    <property type="entry name" value="PROKAR_LIPOPROTEIN"/>
    <property type="match status" value="1"/>
</dbReference>
<dbReference type="Proteomes" id="UP001348492">
    <property type="component" value="Chromosome"/>
</dbReference>
<keyword evidence="2" id="KW-1185">Reference proteome</keyword>
<name>A0ABZ2ETX6_9FIRM</name>